<dbReference type="AlphaFoldDB" id="A0A0F9HFM7"/>
<keyword evidence="2" id="KW-0472">Membrane</keyword>
<accession>A0A0F9HFM7</accession>
<proteinExistence type="predicted"/>
<keyword evidence="2" id="KW-1133">Transmembrane helix</keyword>
<keyword evidence="1" id="KW-0175">Coiled coil</keyword>
<feature type="transmembrane region" description="Helical" evidence="2">
    <location>
        <begin position="39"/>
        <end position="58"/>
    </location>
</feature>
<feature type="coiled-coil region" evidence="1">
    <location>
        <begin position="335"/>
        <end position="362"/>
    </location>
</feature>
<dbReference type="EMBL" id="LAZR01022841">
    <property type="protein sequence ID" value="KKL80480.1"/>
    <property type="molecule type" value="Genomic_DNA"/>
</dbReference>
<organism evidence="3">
    <name type="scientific">marine sediment metagenome</name>
    <dbReference type="NCBI Taxonomy" id="412755"/>
    <lineage>
        <taxon>unclassified sequences</taxon>
        <taxon>metagenomes</taxon>
        <taxon>ecological metagenomes</taxon>
    </lineage>
</organism>
<evidence type="ECO:0000313" key="3">
    <source>
        <dbReference type="EMBL" id="KKL80480.1"/>
    </source>
</evidence>
<reference evidence="3" key="1">
    <citation type="journal article" date="2015" name="Nature">
        <title>Complex archaea that bridge the gap between prokaryotes and eukaryotes.</title>
        <authorList>
            <person name="Spang A."/>
            <person name="Saw J.H."/>
            <person name="Jorgensen S.L."/>
            <person name="Zaremba-Niedzwiedzka K."/>
            <person name="Martijn J."/>
            <person name="Lind A.E."/>
            <person name="van Eijk R."/>
            <person name="Schleper C."/>
            <person name="Guy L."/>
            <person name="Ettema T.J."/>
        </authorList>
    </citation>
    <scope>NUCLEOTIDE SEQUENCE</scope>
</reference>
<protein>
    <submittedName>
        <fullName evidence="3">Uncharacterized protein</fullName>
    </submittedName>
</protein>
<gene>
    <name evidence="3" type="ORF">LCGC14_2004360</name>
</gene>
<keyword evidence="2" id="KW-0812">Transmembrane</keyword>
<evidence type="ECO:0000256" key="2">
    <source>
        <dbReference type="SAM" id="Phobius"/>
    </source>
</evidence>
<name>A0A0F9HFM7_9ZZZZ</name>
<feature type="non-terminal residue" evidence="3">
    <location>
        <position position="398"/>
    </location>
</feature>
<sequence>MTERVDILIRARDAFSQTFGKATKGLKNIKISAAGMRSALAATALAVAGVTVALVKMFKIGSGVLETQSKFNTVFGESASKVDKFAKSFGKLAGLTQSEAQNLLATTGAIVQGMGFATDASADFAQEVIRLAGDLQSFNDVPIAQTARAIQSALTGERESLKTLGIVIKEVDVQQRAMAISGKENAKALTNQEKAAATMELIVESAGVAIGDLNRTQTSAANQARIVAGEFKQIAENVSVDLIPALESILPVLKAIGEAIAPVASKFSEMAIAFTDATGFTSATFRAEAPSIRALKPEQLAGRRKQLAGEVSDIVSQINAIGDVELDRRFERIGLQRELNALSELIELVESLMEEAARAAAAPPTVAGPGAVGGGGFVVEGGAKGISARSGLGAAGLG</sequence>
<evidence type="ECO:0000256" key="1">
    <source>
        <dbReference type="SAM" id="Coils"/>
    </source>
</evidence>
<comment type="caution">
    <text evidence="3">The sequence shown here is derived from an EMBL/GenBank/DDBJ whole genome shotgun (WGS) entry which is preliminary data.</text>
</comment>